<comment type="caution">
    <text evidence="1">The sequence shown here is derived from an EMBL/GenBank/DDBJ whole genome shotgun (WGS) entry which is preliminary data.</text>
</comment>
<dbReference type="Proteomes" id="UP000805193">
    <property type="component" value="Unassembled WGS sequence"/>
</dbReference>
<reference evidence="1 2" key="1">
    <citation type="journal article" date="2020" name="Cell">
        <title>Large-Scale Comparative Analyses of Tick Genomes Elucidate Their Genetic Diversity and Vector Capacities.</title>
        <authorList>
            <consortium name="Tick Genome and Microbiome Consortium (TIGMIC)"/>
            <person name="Jia N."/>
            <person name="Wang J."/>
            <person name="Shi W."/>
            <person name="Du L."/>
            <person name="Sun Y."/>
            <person name="Zhan W."/>
            <person name="Jiang J.F."/>
            <person name="Wang Q."/>
            <person name="Zhang B."/>
            <person name="Ji P."/>
            <person name="Bell-Sakyi L."/>
            <person name="Cui X.M."/>
            <person name="Yuan T.T."/>
            <person name="Jiang B.G."/>
            <person name="Yang W.F."/>
            <person name="Lam T.T."/>
            <person name="Chang Q.C."/>
            <person name="Ding S.J."/>
            <person name="Wang X.J."/>
            <person name="Zhu J.G."/>
            <person name="Ruan X.D."/>
            <person name="Zhao L."/>
            <person name="Wei J.T."/>
            <person name="Ye R.Z."/>
            <person name="Que T.C."/>
            <person name="Du C.H."/>
            <person name="Zhou Y.H."/>
            <person name="Cheng J.X."/>
            <person name="Dai P.F."/>
            <person name="Guo W.B."/>
            <person name="Han X.H."/>
            <person name="Huang E.J."/>
            <person name="Li L.F."/>
            <person name="Wei W."/>
            <person name="Gao Y.C."/>
            <person name="Liu J.Z."/>
            <person name="Shao H.Z."/>
            <person name="Wang X."/>
            <person name="Wang C.C."/>
            <person name="Yang T.C."/>
            <person name="Huo Q.B."/>
            <person name="Li W."/>
            <person name="Chen H.Y."/>
            <person name="Chen S.E."/>
            <person name="Zhou L.G."/>
            <person name="Ni X.B."/>
            <person name="Tian J.H."/>
            <person name="Sheng Y."/>
            <person name="Liu T."/>
            <person name="Pan Y.S."/>
            <person name="Xia L.Y."/>
            <person name="Li J."/>
            <person name="Zhao F."/>
            <person name="Cao W.C."/>
        </authorList>
    </citation>
    <scope>NUCLEOTIDE SEQUENCE [LARGE SCALE GENOMIC DNA]</scope>
    <source>
        <strain evidence="1">Iper-2018</strain>
    </source>
</reference>
<protein>
    <submittedName>
        <fullName evidence="1">Uncharacterized protein</fullName>
    </submittedName>
</protein>
<organism evidence="1 2">
    <name type="scientific">Ixodes persulcatus</name>
    <name type="common">Taiga tick</name>
    <dbReference type="NCBI Taxonomy" id="34615"/>
    <lineage>
        <taxon>Eukaryota</taxon>
        <taxon>Metazoa</taxon>
        <taxon>Ecdysozoa</taxon>
        <taxon>Arthropoda</taxon>
        <taxon>Chelicerata</taxon>
        <taxon>Arachnida</taxon>
        <taxon>Acari</taxon>
        <taxon>Parasitiformes</taxon>
        <taxon>Ixodida</taxon>
        <taxon>Ixodoidea</taxon>
        <taxon>Ixodidae</taxon>
        <taxon>Ixodinae</taxon>
        <taxon>Ixodes</taxon>
    </lineage>
</organism>
<dbReference type="EMBL" id="JABSTQ010011541">
    <property type="protein sequence ID" value="KAG0410265.1"/>
    <property type="molecule type" value="Genomic_DNA"/>
</dbReference>
<gene>
    <name evidence="1" type="ORF">HPB47_012626</name>
</gene>
<proteinExistence type="predicted"/>
<name>A0AC60NT15_IXOPE</name>
<keyword evidence="2" id="KW-1185">Reference proteome</keyword>
<evidence type="ECO:0000313" key="1">
    <source>
        <dbReference type="EMBL" id="KAG0410265.1"/>
    </source>
</evidence>
<evidence type="ECO:0000313" key="2">
    <source>
        <dbReference type="Proteomes" id="UP000805193"/>
    </source>
</evidence>
<sequence length="426" mass="47704">MAQPTGSAESNETGDHALITDSNNGTEIANQDTMRQEIQDIKIQPQQLILAFNNALSTRQPENGVNVADGNGPEREVTTTDASSLGTTTQMSGNATTVDLLSAIVQTQQQLAETLRQSTRPLHVHCTSDTSHAIPTFEGESYENVAEWLREIERVALLASWTPNLTLLNAVTRLHGAARDWHKSYGSRIDDWEKRRVLPAVWPEGCNFLYRPWNANWAMHRALLLVALAAIAASVASANTSHDDLFAESDHEVVYRVPRGARSSSRGREECRYKKEPWEDCDRATNTQKRKLVLKRGSGKCEPTKELTRNCKKACRYEKGAWNPCNTTANTRTRVDKIKPRSDPTCEPNRTVTKKCKSGLGCRYNRSVKWSECDPQTLTRTKTMPLVSGNAPGCESHKLVTKPCRNADRAAKRRSKQDEEEEEEEE</sequence>
<accession>A0AC60NT15</accession>